<name>X1T1C6_9ZZZZ</name>
<comment type="caution">
    <text evidence="1">The sequence shown here is derived from an EMBL/GenBank/DDBJ whole genome shotgun (WGS) entry which is preliminary data.</text>
</comment>
<organism evidence="1">
    <name type="scientific">marine sediment metagenome</name>
    <dbReference type="NCBI Taxonomy" id="412755"/>
    <lineage>
        <taxon>unclassified sequences</taxon>
        <taxon>metagenomes</taxon>
        <taxon>ecological metagenomes</taxon>
    </lineage>
</organism>
<evidence type="ECO:0000313" key="1">
    <source>
        <dbReference type="EMBL" id="GAI98958.1"/>
    </source>
</evidence>
<evidence type="ECO:0008006" key="2">
    <source>
        <dbReference type="Google" id="ProtNLM"/>
    </source>
</evidence>
<dbReference type="InterPro" id="IPR011042">
    <property type="entry name" value="6-blade_b-propeller_TolB-like"/>
</dbReference>
<protein>
    <recommendedName>
        <fullName evidence="2">Dipeptidylpeptidase IV N-terminal domain-containing protein</fullName>
    </recommendedName>
</protein>
<dbReference type="AlphaFoldDB" id="X1T1C6"/>
<dbReference type="Gene3D" id="2.120.10.30">
    <property type="entry name" value="TolB, C-terminal domain"/>
    <property type="match status" value="1"/>
</dbReference>
<reference evidence="1" key="1">
    <citation type="journal article" date="2014" name="Front. Microbiol.">
        <title>High frequency of phylogenetically diverse reductive dehalogenase-homologous genes in deep subseafloor sedimentary metagenomes.</title>
        <authorList>
            <person name="Kawai M."/>
            <person name="Futagami T."/>
            <person name="Toyoda A."/>
            <person name="Takaki Y."/>
            <person name="Nishi S."/>
            <person name="Hori S."/>
            <person name="Arai W."/>
            <person name="Tsubouchi T."/>
            <person name="Morono Y."/>
            <person name="Uchiyama I."/>
            <person name="Ito T."/>
            <person name="Fujiyama A."/>
            <person name="Inagaki F."/>
            <person name="Takami H."/>
        </authorList>
    </citation>
    <scope>NUCLEOTIDE SEQUENCE</scope>
    <source>
        <strain evidence="1">Expedition CK06-06</strain>
    </source>
</reference>
<feature type="non-terminal residue" evidence="1">
    <location>
        <position position="113"/>
    </location>
</feature>
<sequence length="113" mass="13285">MWDDDIYVVLLDKQDQMSHSHPFFQRNHNQRHGIWSPDGHWIAYASDESGRWEVYVEQYPGSGVKTMISTEGGFQPVWSRDGKELFYRSGDKMIAASIETQPEFRVTRIEELF</sequence>
<dbReference type="EMBL" id="BARW01019748">
    <property type="protein sequence ID" value="GAI98958.1"/>
    <property type="molecule type" value="Genomic_DNA"/>
</dbReference>
<dbReference type="Pfam" id="PF07676">
    <property type="entry name" value="PD40"/>
    <property type="match status" value="1"/>
</dbReference>
<accession>X1T1C6</accession>
<dbReference type="SUPFAM" id="SSF82171">
    <property type="entry name" value="DPP6 N-terminal domain-like"/>
    <property type="match status" value="1"/>
</dbReference>
<dbReference type="InterPro" id="IPR011659">
    <property type="entry name" value="WD40"/>
</dbReference>
<proteinExistence type="predicted"/>
<gene>
    <name evidence="1" type="ORF">S12H4_33501</name>
</gene>